<keyword evidence="1" id="KW-1133">Transmembrane helix</keyword>
<gene>
    <name evidence="2" type="ORF">BCV72DRAFT_235605</name>
</gene>
<dbReference type="VEuPathDB" id="FungiDB:BCV72DRAFT_235605"/>
<accession>A0A1X0QQ40</accession>
<feature type="transmembrane region" description="Helical" evidence="1">
    <location>
        <begin position="12"/>
        <end position="31"/>
    </location>
</feature>
<keyword evidence="1" id="KW-0812">Transmembrane</keyword>
<reference evidence="2" key="1">
    <citation type="journal article" date="2016" name="Proc. Natl. Acad. Sci. U.S.A.">
        <title>Lipid metabolic changes in an early divergent fungus govern the establishment of a mutualistic symbiosis with endobacteria.</title>
        <authorList>
            <person name="Lastovetsky O.A."/>
            <person name="Gaspar M.L."/>
            <person name="Mondo S.J."/>
            <person name="LaButti K.M."/>
            <person name="Sandor L."/>
            <person name="Grigoriev I.V."/>
            <person name="Henry S.A."/>
            <person name="Pawlowska T.E."/>
        </authorList>
    </citation>
    <scope>NUCLEOTIDE SEQUENCE [LARGE SCALE GENOMIC DNA]</scope>
    <source>
        <strain evidence="2">ATCC 52814</strain>
    </source>
</reference>
<dbReference type="InterPro" id="IPR043132">
    <property type="entry name" value="BCAT-like_C"/>
</dbReference>
<keyword evidence="2" id="KW-0032">Aminotransferase</keyword>
<dbReference type="EMBL" id="KV922091">
    <property type="protein sequence ID" value="ORE01864.1"/>
    <property type="molecule type" value="Genomic_DNA"/>
</dbReference>
<name>A0A1X0QQ40_RHIZD</name>
<keyword evidence="2" id="KW-0808">Transferase</keyword>
<dbReference type="InterPro" id="IPR036038">
    <property type="entry name" value="Aminotransferase-like"/>
</dbReference>
<sequence>MTSTLSKPTSRMYNIYGNTITLLTVYILVIIEQTNPLENSKNAIYSVTTGMTTFHEFILNYPRGAYTGMRTLERNAIVEFDAHLKRLTNSLALLKWDHKDDHINQAMASFKDPTELKGKLVPLLKKGLESFYEQINTEHETKVSVMIAYSFQEQKPRFAAHFTRLDPILQDRVKVRLEYRSRSTPEVKDSRWVRERADLEENKPKDVNEIVLIDSEDKIYEGMASNFLAVRRDEQGQPVVMCAGLEHVLLGTILRLVVDICEKYHITFDWNFPRLQDAREGKWEGCFITSTSRLLLPVETIYCSPNEKVEFKEHSEIIEFLRQQIVQELASTAYKIL</sequence>
<dbReference type="GO" id="GO:0008483">
    <property type="term" value="F:transaminase activity"/>
    <property type="evidence" value="ECO:0007669"/>
    <property type="project" value="UniProtKB-KW"/>
</dbReference>
<dbReference type="AlphaFoldDB" id="A0A1X0QQ40"/>
<evidence type="ECO:0000256" key="1">
    <source>
        <dbReference type="SAM" id="Phobius"/>
    </source>
</evidence>
<organism evidence="2">
    <name type="scientific">Rhizopus microsporus var. microsporus</name>
    <dbReference type="NCBI Taxonomy" id="86635"/>
    <lineage>
        <taxon>Eukaryota</taxon>
        <taxon>Fungi</taxon>
        <taxon>Fungi incertae sedis</taxon>
        <taxon>Mucoromycota</taxon>
        <taxon>Mucoromycotina</taxon>
        <taxon>Mucoromycetes</taxon>
        <taxon>Mucorales</taxon>
        <taxon>Mucorineae</taxon>
        <taxon>Rhizopodaceae</taxon>
        <taxon>Rhizopus</taxon>
    </lineage>
</organism>
<dbReference type="PANTHER" id="PTHR47703">
    <property type="entry name" value="D-AMINOACID AMINOTRANSFERASE-LIKE PLP-DEPENDENT ENZYMES SUPERFAMILY PROTEIN"/>
    <property type="match status" value="1"/>
</dbReference>
<keyword evidence="1" id="KW-0472">Membrane</keyword>
<protein>
    <submittedName>
        <fullName evidence="2">D-aminoacid aminotransferase-like PLP-dependent enzyme</fullName>
    </submittedName>
</protein>
<dbReference type="Pfam" id="PF01063">
    <property type="entry name" value="Aminotran_4"/>
    <property type="match status" value="1"/>
</dbReference>
<dbReference type="Gene3D" id="3.20.10.10">
    <property type="entry name" value="D-amino Acid Aminotransferase, subunit A, domain 2"/>
    <property type="match status" value="1"/>
</dbReference>
<proteinExistence type="predicted"/>
<dbReference type="InterPro" id="IPR043131">
    <property type="entry name" value="BCAT-like_N"/>
</dbReference>
<evidence type="ECO:0000313" key="2">
    <source>
        <dbReference type="EMBL" id="ORE01864.1"/>
    </source>
</evidence>
<dbReference type="SUPFAM" id="SSF56752">
    <property type="entry name" value="D-aminoacid aminotransferase-like PLP-dependent enzymes"/>
    <property type="match status" value="1"/>
</dbReference>
<dbReference type="OrthoDB" id="59470at2759"/>
<dbReference type="Proteomes" id="UP000242414">
    <property type="component" value="Unassembled WGS sequence"/>
</dbReference>
<dbReference type="InterPro" id="IPR001544">
    <property type="entry name" value="Aminotrans_IV"/>
</dbReference>
<dbReference type="Gene3D" id="3.30.470.10">
    <property type="match status" value="1"/>
</dbReference>
<dbReference type="PANTHER" id="PTHR47703:SF2">
    <property type="entry name" value="D-AMINOACID AMINOTRANSFERASE-LIKE PLP-DEPENDENT ENZYMES SUPERFAMILY PROTEIN"/>
    <property type="match status" value="1"/>
</dbReference>